<evidence type="ECO:0000259" key="11">
    <source>
        <dbReference type="Pfam" id="PF22366"/>
    </source>
</evidence>
<name>A0ABP3Y215_9FLAO</name>
<dbReference type="InterPro" id="IPR023753">
    <property type="entry name" value="FAD/NAD-binding_dom"/>
</dbReference>
<evidence type="ECO:0000256" key="9">
    <source>
        <dbReference type="SAM" id="Phobius"/>
    </source>
</evidence>
<dbReference type="Pfam" id="PF07992">
    <property type="entry name" value="Pyr_redox_2"/>
    <property type="match status" value="1"/>
</dbReference>
<dbReference type="Gene3D" id="3.50.50.100">
    <property type="match status" value="1"/>
</dbReference>
<keyword evidence="3" id="KW-0285">Flavoprotein</keyword>
<feature type="domain" description="FAD/NAD(P)-binding" evidence="10">
    <location>
        <begin position="6"/>
        <end position="325"/>
    </location>
</feature>
<evidence type="ECO:0000256" key="5">
    <source>
        <dbReference type="ARBA" id="ARBA00022946"/>
    </source>
</evidence>
<evidence type="ECO:0000313" key="13">
    <source>
        <dbReference type="Proteomes" id="UP001501126"/>
    </source>
</evidence>
<keyword evidence="6" id="KW-0560">Oxidoreductase</keyword>
<reference evidence="13" key="1">
    <citation type="journal article" date="2019" name="Int. J. Syst. Evol. Microbiol.">
        <title>The Global Catalogue of Microorganisms (GCM) 10K type strain sequencing project: providing services to taxonomists for standard genome sequencing and annotation.</title>
        <authorList>
            <consortium name="The Broad Institute Genomics Platform"/>
            <consortium name="The Broad Institute Genome Sequencing Center for Infectious Disease"/>
            <person name="Wu L."/>
            <person name="Ma J."/>
        </authorList>
    </citation>
    <scope>NUCLEOTIDE SEQUENCE [LARGE SCALE GENOMIC DNA]</scope>
    <source>
        <strain evidence="13">JCM 16083</strain>
    </source>
</reference>
<feature type="domain" description="External alternative NADH-ubiquinone oxidoreductase-like C-terminal" evidence="11">
    <location>
        <begin position="349"/>
        <end position="404"/>
    </location>
</feature>
<evidence type="ECO:0000256" key="6">
    <source>
        <dbReference type="ARBA" id="ARBA00023002"/>
    </source>
</evidence>
<dbReference type="EMBL" id="BAAAFH010000007">
    <property type="protein sequence ID" value="GAA0874962.1"/>
    <property type="molecule type" value="Genomic_DNA"/>
</dbReference>
<evidence type="ECO:0000256" key="3">
    <source>
        <dbReference type="ARBA" id="ARBA00022630"/>
    </source>
</evidence>
<organism evidence="12 13">
    <name type="scientific">Wandonia haliotis</name>
    <dbReference type="NCBI Taxonomy" id="574963"/>
    <lineage>
        <taxon>Bacteria</taxon>
        <taxon>Pseudomonadati</taxon>
        <taxon>Bacteroidota</taxon>
        <taxon>Flavobacteriia</taxon>
        <taxon>Flavobacteriales</taxon>
        <taxon>Crocinitomicaceae</taxon>
        <taxon>Wandonia</taxon>
    </lineage>
</organism>
<protein>
    <recommendedName>
        <fullName evidence="2">NADH:ubiquinone reductase (non-electrogenic)</fullName>
        <ecNumber evidence="2">1.6.5.9</ecNumber>
    </recommendedName>
</protein>
<keyword evidence="9" id="KW-0812">Transmembrane</keyword>
<accession>A0ABP3Y215</accession>
<keyword evidence="5" id="KW-0809">Transit peptide</keyword>
<keyword evidence="7" id="KW-0520">NAD</keyword>
<dbReference type="InterPro" id="IPR054585">
    <property type="entry name" value="NDH2-like_C"/>
</dbReference>
<dbReference type="PANTHER" id="PTHR43706:SF47">
    <property type="entry name" value="EXTERNAL NADH-UBIQUINONE OXIDOREDUCTASE 1, MITOCHONDRIAL-RELATED"/>
    <property type="match status" value="1"/>
</dbReference>
<proteinExistence type="inferred from homology"/>
<comment type="caution">
    <text evidence="12">The sequence shown here is derived from an EMBL/GenBank/DDBJ whole genome shotgun (WGS) entry which is preliminary data.</text>
</comment>
<evidence type="ECO:0000256" key="1">
    <source>
        <dbReference type="ARBA" id="ARBA00005272"/>
    </source>
</evidence>
<sequence length="431" mass="48108">MDTSKKKVVIVGAGFAGLRLAKKLSPKFFQVILLDKNNYHQFQPLLYQVSTCGLEPSSISFPLRKIFQKYSNVSIRVAEVTAVDKDNQTVETTIGSISYDYLILAYGATTNFFNNEQVESNSFSMKSVSEALLLRNTLLMNYEKALNETDKEKRSALLNVVIVGGGPTGVELAGAVAEMKLKILPKDYPEIDFQEMNIYLIEAGPKLLGGMSSKSGGTVFEYLEELGVNVWLNTAVKDYDGEHAHLSNDQTLTSNCLIWAAGVKGSRLQGLPQEVYAPNERILVDTFNRVKGMGNIFAIGDIALMSSEKFPKGHPQVAPAAIQQAELLADNLIRIQSNKLLKAFHYVDKGSMATVGRNKATAEIKKMKFSGFIAWFIWMAVHLMSIVGVKNRLFIFVNWVWQYFTYDPSLRLIIKSSEKKMNNDHQTDQNT</sequence>
<dbReference type="Proteomes" id="UP001501126">
    <property type="component" value="Unassembled WGS sequence"/>
</dbReference>
<keyword evidence="9" id="KW-1133">Transmembrane helix</keyword>
<comment type="catalytic activity">
    <reaction evidence="8">
        <text>a quinone + NADH + H(+) = a quinol + NAD(+)</text>
        <dbReference type="Rhea" id="RHEA:46160"/>
        <dbReference type="ChEBI" id="CHEBI:15378"/>
        <dbReference type="ChEBI" id="CHEBI:24646"/>
        <dbReference type="ChEBI" id="CHEBI:57540"/>
        <dbReference type="ChEBI" id="CHEBI:57945"/>
        <dbReference type="ChEBI" id="CHEBI:132124"/>
        <dbReference type="EC" id="1.6.5.9"/>
    </reaction>
</comment>
<dbReference type="InterPro" id="IPR036188">
    <property type="entry name" value="FAD/NAD-bd_sf"/>
</dbReference>
<dbReference type="SUPFAM" id="SSF51905">
    <property type="entry name" value="FAD/NAD(P)-binding domain"/>
    <property type="match status" value="1"/>
</dbReference>
<evidence type="ECO:0000256" key="2">
    <source>
        <dbReference type="ARBA" id="ARBA00012637"/>
    </source>
</evidence>
<evidence type="ECO:0000256" key="4">
    <source>
        <dbReference type="ARBA" id="ARBA00022827"/>
    </source>
</evidence>
<dbReference type="PRINTS" id="PR00368">
    <property type="entry name" value="FADPNR"/>
</dbReference>
<keyword evidence="13" id="KW-1185">Reference proteome</keyword>
<dbReference type="PRINTS" id="PR00411">
    <property type="entry name" value="PNDRDTASEI"/>
</dbReference>
<feature type="transmembrane region" description="Helical" evidence="9">
    <location>
        <begin position="369"/>
        <end position="389"/>
    </location>
</feature>
<evidence type="ECO:0000256" key="8">
    <source>
        <dbReference type="ARBA" id="ARBA00047599"/>
    </source>
</evidence>
<comment type="similarity">
    <text evidence="1">Belongs to the NADH dehydrogenase family.</text>
</comment>
<dbReference type="Pfam" id="PF22366">
    <property type="entry name" value="NDH2_C"/>
    <property type="match status" value="1"/>
</dbReference>
<dbReference type="EC" id="1.6.5.9" evidence="2"/>
<evidence type="ECO:0000259" key="10">
    <source>
        <dbReference type="Pfam" id="PF07992"/>
    </source>
</evidence>
<evidence type="ECO:0000313" key="12">
    <source>
        <dbReference type="EMBL" id="GAA0874962.1"/>
    </source>
</evidence>
<gene>
    <name evidence="12" type="ORF">GCM10009118_13700</name>
</gene>
<keyword evidence="9" id="KW-0472">Membrane</keyword>
<dbReference type="PANTHER" id="PTHR43706">
    <property type="entry name" value="NADH DEHYDROGENASE"/>
    <property type="match status" value="1"/>
</dbReference>
<keyword evidence="4" id="KW-0274">FAD</keyword>
<evidence type="ECO:0000256" key="7">
    <source>
        <dbReference type="ARBA" id="ARBA00023027"/>
    </source>
</evidence>
<dbReference type="RefSeq" id="WP_343785927.1">
    <property type="nucleotide sequence ID" value="NZ_BAAAFH010000007.1"/>
</dbReference>
<dbReference type="InterPro" id="IPR045024">
    <property type="entry name" value="NDH-2"/>
</dbReference>